<evidence type="ECO:0008006" key="3">
    <source>
        <dbReference type="Google" id="ProtNLM"/>
    </source>
</evidence>
<evidence type="ECO:0000313" key="1">
    <source>
        <dbReference type="EMBL" id="WWD83725.1"/>
    </source>
</evidence>
<sequence length="760" mass="87974">MKDNDIYNINTSEYYDYFNFSLTCSKDSYIIGAKDISTLYGDIVIPREYNNLPVTQIKSKGFYNCKNIRSVFIPNTIKSINSYGAFEGCSNLSLVLFEKNSDLKSIGKATFKNCKELESIVIPSSVTNIEENAFDCCTNLKEIYITSKVYLQPKKFKICNKLSKLNIYLSNENIDEWKDYLQCFDSNINVVSLPDFIPTDLGFFIFELNEDEKSYTIYGKYPQREIKNLILPSYYNDMPITIIGENAFYNNIYMESLKLPEKLKIIKKQAFSNFHIKELEIPDSLETIEQMAFMDFMIYFNSPSVSLPGSRSQLEKVIISDKSKLSFIGRGAFSGHPRLKEFNFPKSLTYIGSWSFSGAGLESIYIGKKVEYIGSQAFRFTTELKNFIVDPENTVYSNVDGVLCSNPDTNDENFTAIESYPSSREEDIYTIANYIRVIQGRYVLSRCKNLRVLYINGNMLPRFFYDNVDLYTNLQSTKIYVPDKVLNEYKNSIQWKKYANIIYPQSIIKDGIAKIDNTLIQWIDSKEDITIPKDIKRIGPYALGEDKKIKNIYVDLQNTSFKSQNGILFNRDRSELIRYPQTREEEEYKVPNLVKKLGIGSFIGGENLRRITLGERVEEIGEYAFGSCFNLSKINLENVKKIGKLAFYYCNLSGKINLKSIEILEENIFKRDEFYIREDSGIGVNYTMNISEVILGKNIKYIGKNALPTNPTIYIYALRPPTLIKSYYEFKKIYVPKKSLDLYKNSPDWQNYKKIIYPIE</sequence>
<protein>
    <recommendedName>
        <fullName evidence="3">Leucine rich repeat-containing protein</fullName>
    </recommendedName>
</protein>
<dbReference type="RefSeq" id="WP_018590806.1">
    <property type="nucleotide sequence ID" value="NZ_CP117523.1"/>
</dbReference>
<accession>A0ABZ2EUY0</accession>
<proteinExistence type="predicted"/>
<dbReference type="Pfam" id="PF13306">
    <property type="entry name" value="LRR_5"/>
    <property type="match status" value="5"/>
</dbReference>
<name>A0ABZ2EUY0_9FIRM</name>
<keyword evidence="2" id="KW-1185">Reference proteome</keyword>
<dbReference type="PANTHER" id="PTHR45661">
    <property type="entry name" value="SURFACE ANTIGEN"/>
    <property type="match status" value="1"/>
</dbReference>
<dbReference type="InterPro" id="IPR032675">
    <property type="entry name" value="LRR_dom_sf"/>
</dbReference>
<evidence type="ECO:0000313" key="2">
    <source>
        <dbReference type="Proteomes" id="UP001348492"/>
    </source>
</evidence>
<dbReference type="Gene3D" id="3.80.10.10">
    <property type="entry name" value="Ribonuclease Inhibitor"/>
    <property type="match status" value="3"/>
</dbReference>
<reference evidence="1 2" key="1">
    <citation type="journal article" date="2023" name="PLoS ONE">
        <title>Genome-based metabolic and phylogenomic analysis of three Terrisporobacter species.</title>
        <authorList>
            <person name="Boer T."/>
            <person name="Bengelsdorf F.R."/>
            <person name="Bomeke M."/>
            <person name="Daniel R."/>
            <person name="Poehlein A."/>
        </authorList>
    </citation>
    <scope>NUCLEOTIDE SEQUENCE [LARGE SCALE GENOMIC DNA]</scope>
    <source>
        <strain evidence="1 2">DSM 1288</strain>
    </source>
</reference>
<dbReference type="Gene3D" id="3.40.50.12480">
    <property type="match status" value="2"/>
</dbReference>
<dbReference type="Proteomes" id="UP001348492">
    <property type="component" value="Chromosome"/>
</dbReference>
<dbReference type="SUPFAM" id="SSF52058">
    <property type="entry name" value="L domain-like"/>
    <property type="match status" value="1"/>
</dbReference>
<gene>
    <name evidence="1" type="ORF">TEGL_21390</name>
</gene>
<dbReference type="EMBL" id="CP117523">
    <property type="protein sequence ID" value="WWD83725.1"/>
    <property type="molecule type" value="Genomic_DNA"/>
</dbReference>
<dbReference type="PANTHER" id="PTHR45661:SF3">
    <property type="entry name" value="IG-LIKE DOMAIN-CONTAINING PROTEIN"/>
    <property type="match status" value="1"/>
</dbReference>
<dbReference type="InterPro" id="IPR053139">
    <property type="entry name" value="Surface_bspA-like"/>
</dbReference>
<dbReference type="InterPro" id="IPR026906">
    <property type="entry name" value="LRR_5"/>
</dbReference>
<organism evidence="1 2">
    <name type="scientific">Terrisporobacter glycolicus ATCC 14880 = DSM 1288</name>
    <dbReference type="NCBI Taxonomy" id="1121315"/>
    <lineage>
        <taxon>Bacteria</taxon>
        <taxon>Bacillati</taxon>
        <taxon>Bacillota</taxon>
        <taxon>Clostridia</taxon>
        <taxon>Peptostreptococcales</taxon>
        <taxon>Peptostreptococcaceae</taxon>
        <taxon>Terrisporobacter</taxon>
    </lineage>
</organism>